<dbReference type="Gene3D" id="3.80.10.10">
    <property type="entry name" value="Ribonuclease Inhibitor"/>
    <property type="match status" value="3"/>
</dbReference>
<organism evidence="1 2">
    <name type="scientific">Urochloa decumbens</name>
    <dbReference type="NCBI Taxonomy" id="240449"/>
    <lineage>
        <taxon>Eukaryota</taxon>
        <taxon>Viridiplantae</taxon>
        <taxon>Streptophyta</taxon>
        <taxon>Embryophyta</taxon>
        <taxon>Tracheophyta</taxon>
        <taxon>Spermatophyta</taxon>
        <taxon>Magnoliopsida</taxon>
        <taxon>Liliopsida</taxon>
        <taxon>Poales</taxon>
        <taxon>Poaceae</taxon>
        <taxon>PACMAD clade</taxon>
        <taxon>Panicoideae</taxon>
        <taxon>Panicodae</taxon>
        <taxon>Paniceae</taxon>
        <taxon>Melinidinae</taxon>
        <taxon>Urochloa</taxon>
    </lineage>
</organism>
<accession>A0ABC9D7B1</accession>
<dbReference type="InterPro" id="IPR032675">
    <property type="entry name" value="LRR_dom_sf"/>
</dbReference>
<dbReference type="SUPFAM" id="SSF52047">
    <property type="entry name" value="RNI-like"/>
    <property type="match status" value="2"/>
</dbReference>
<reference evidence="2" key="1">
    <citation type="submission" date="2024-06" db="EMBL/GenBank/DDBJ databases">
        <authorList>
            <person name="Ryan C."/>
        </authorList>
    </citation>
    <scope>NUCLEOTIDE SEQUENCE [LARGE SCALE GENOMIC DNA]</scope>
</reference>
<evidence type="ECO:0000313" key="1">
    <source>
        <dbReference type="EMBL" id="CAL5032347.1"/>
    </source>
</evidence>
<reference evidence="1 2" key="2">
    <citation type="submission" date="2024-10" db="EMBL/GenBank/DDBJ databases">
        <authorList>
            <person name="Ryan C."/>
        </authorList>
    </citation>
    <scope>NUCLEOTIDE SEQUENCE [LARGE SCALE GENOMIC DNA]</scope>
</reference>
<dbReference type="AlphaFoldDB" id="A0ABC9D7B1"/>
<name>A0ABC9D7B1_9POAL</name>
<dbReference type="Proteomes" id="UP001497457">
    <property type="component" value="Chromosome 31b"/>
</dbReference>
<dbReference type="PANTHER" id="PTHR33463">
    <property type="entry name" value="NB-ARC DOMAIN-CONTAINING PROTEIN-RELATED"/>
    <property type="match status" value="1"/>
</dbReference>
<dbReference type="InterPro" id="IPR050905">
    <property type="entry name" value="Plant_NBS-LRR"/>
</dbReference>
<sequence length="1006" mass="115297">MPSEKWRHHLQDINFWLNGYLKSPAYRVLEQKLDRHSHVRWNVGIGPKSCFARALSSITREVKTKSRGPFDHVIEVDMKQAAAVLGTTGLNINDRLHIKVAEQLGLFQHKHDTVAAELRYYSYDMEKKDDIVSHREIRELSYSIEPQIIQKLVTKKYLLVVENLDEPINPINLNAFTEGLWLPPPELNDSFWIISTTSQDVYDRSKPAYGCLIESFTGGDILILTLYSLKQAAKYISVAVGHGEKYWHHVALCCFHYATMLLIPDSSKVDPPESVAQGDVKSSDNLIRQWTAQGILTVTKSVQERMGEETGSYRSKYNDDDDTYRVGNVILEAFQEYSLLHLPLYPATKDDEAIKSAAHFLAYHRLVAEPLTLDELCEGNRSQLEHIQWISCTDDQGFHVSRDWLSDGASGPGTLIIRYSSQQLRLFMNLKSDHFLPKLTCLRVLDLSYTPLESLPPSIFCLKKLQLLSLRGCYNLKSPLCFADTEITLRENNINKKLNLLYLDLSYSNISTFQCNFFHNMPILKELLLVKCSNLQELPSSTAVLSSLTKIELIDNKKLLSFTGLTEIVLDGHGTLSSFSLVGTPHIKRVSLHGCKKLESVDIKEADALEDLDLSITAIKELSESIPNLPQLRRLLLMGVPSLKRFPWHKLQRLPSVFYLDHFSERTTDHSNPQVPQVCISDSRLFYSFNSVRGGQILKSFYVRVTSCKATTRKMQDEVDVVRTNKLQEAQTTYADVNRRYLTDGVSMVSMDDVPRIQVTERHVEISAVDRYPDGLKYLLEVTKSISLSDDCHVSYLSDLSDFGELEECMLRRCHQMEQVFNMAAYGVRWTLKNAYVSHLKSLTHFYRPSGSYPLYALKHLVLENCPRLEGVFSRDCGLRSLETLDILFCYNLKAVLYNHGRYSGGYYKLPHLRRIRLQELPLLEHFHVDDPILTAPAWEELHVRGCWSLRRLPRLDKQPAKAVKVSGERAWWSKLRWDDDGSYEPRLPPASASIRKRVVIRTYLR</sequence>
<evidence type="ECO:0000313" key="2">
    <source>
        <dbReference type="Proteomes" id="UP001497457"/>
    </source>
</evidence>
<protein>
    <submittedName>
        <fullName evidence="1">Uncharacterized protein</fullName>
    </submittedName>
</protein>
<keyword evidence="2" id="KW-1185">Reference proteome</keyword>
<gene>
    <name evidence="1" type="ORF">URODEC1_LOCUS82231</name>
</gene>
<dbReference type="PANTHER" id="PTHR33463:SF28">
    <property type="entry name" value="VTA1_CALLOSE SYNTHASE N-TERMINAL DOMAIN-CONTAINING PROTEIN"/>
    <property type="match status" value="1"/>
</dbReference>
<proteinExistence type="predicted"/>
<dbReference type="EMBL" id="OZ075141">
    <property type="protein sequence ID" value="CAL5032347.1"/>
    <property type="molecule type" value="Genomic_DNA"/>
</dbReference>